<dbReference type="AlphaFoldDB" id="A0A8S4QZS6"/>
<feature type="non-terminal residue" evidence="3">
    <location>
        <position position="1"/>
    </location>
</feature>
<keyword evidence="4" id="KW-1185">Reference proteome</keyword>
<feature type="region of interest" description="Disordered" evidence="1">
    <location>
        <begin position="91"/>
        <end position="118"/>
    </location>
</feature>
<dbReference type="Pfam" id="PF07177">
    <property type="entry name" value="Neuralized"/>
    <property type="match status" value="2"/>
</dbReference>
<dbReference type="PROSITE" id="PS51065">
    <property type="entry name" value="NHR"/>
    <property type="match status" value="2"/>
</dbReference>
<dbReference type="SMART" id="SM00588">
    <property type="entry name" value="NEUZ"/>
    <property type="match status" value="1"/>
</dbReference>
<proteinExistence type="predicted"/>
<dbReference type="Proteomes" id="UP000838756">
    <property type="component" value="Unassembled WGS sequence"/>
</dbReference>
<dbReference type="InterPro" id="IPR043136">
    <property type="entry name" value="B30.2/SPRY_sf"/>
</dbReference>
<dbReference type="InterPro" id="IPR037962">
    <property type="entry name" value="Neuralized"/>
</dbReference>
<accession>A0A8S4QZS6</accession>
<feature type="domain" description="NHR" evidence="2">
    <location>
        <begin position="138"/>
        <end position="200"/>
    </location>
</feature>
<evidence type="ECO:0000313" key="4">
    <source>
        <dbReference type="Proteomes" id="UP000838756"/>
    </source>
</evidence>
<gene>
    <name evidence="3" type="primary">jg24579</name>
    <name evidence="3" type="ORF">PAEG_LOCUS8466</name>
</gene>
<sequence>MSGSSIVKDGVTLINSYGPELDTLREGDTLGVMKTCKGELMFYVNGRCLGTAARELPTRLFAVIDLYGQCVQVSIIQTNGVRSIMESSLDQIEDDPNNDDTLTSSEDAAPDTSNPKDDQEVFALTPEDGACAIAAHDRLRFHPRCGILVKLSSNNKSAERARPLDDYNNGVVMTHRPLYDNELFEIRIDRLVDKWSGSIE</sequence>
<name>A0A8S4QZS6_9NEOP</name>
<protein>
    <submittedName>
        <fullName evidence="3">Jg24579 protein</fullName>
    </submittedName>
</protein>
<organism evidence="3 4">
    <name type="scientific">Pararge aegeria aegeria</name>
    <dbReference type="NCBI Taxonomy" id="348720"/>
    <lineage>
        <taxon>Eukaryota</taxon>
        <taxon>Metazoa</taxon>
        <taxon>Ecdysozoa</taxon>
        <taxon>Arthropoda</taxon>
        <taxon>Hexapoda</taxon>
        <taxon>Insecta</taxon>
        <taxon>Pterygota</taxon>
        <taxon>Neoptera</taxon>
        <taxon>Endopterygota</taxon>
        <taxon>Lepidoptera</taxon>
        <taxon>Glossata</taxon>
        <taxon>Ditrysia</taxon>
        <taxon>Papilionoidea</taxon>
        <taxon>Nymphalidae</taxon>
        <taxon>Satyrinae</taxon>
        <taxon>Satyrini</taxon>
        <taxon>Parargina</taxon>
        <taxon>Pararge</taxon>
    </lineage>
</organism>
<evidence type="ECO:0000256" key="1">
    <source>
        <dbReference type="SAM" id="MobiDB-lite"/>
    </source>
</evidence>
<reference evidence="3" key="1">
    <citation type="submission" date="2022-03" db="EMBL/GenBank/DDBJ databases">
        <authorList>
            <person name="Lindestad O."/>
        </authorList>
    </citation>
    <scope>NUCLEOTIDE SEQUENCE</scope>
</reference>
<dbReference type="GO" id="GO:0061630">
    <property type="term" value="F:ubiquitin protein ligase activity"/>
    <property type="evidence" value="ECO:0007669"/>
    <property type="project" value="TreeGrafter"/>
</dbReference>
<dbReference type="PANTHER" id="PTHR12429:SF14">
    <property type="entry name" value="NEURALIZED-LIKE PROTEIN 4"/>
    <property type="match status" value="1"/>
</dbReference>
<comment type="caution">
    <text evidence="3">The sequence shown here is derived from an EMBL/GenBank/DDBJ whole genome shotgun (WGS) entry which is preliminary data.</text>
</comment>
<evidence type="ECO:0000259" key="2">
    <source>
        <dbReference type="PROSITE" id="PS51065"/>
    </source>
</evidence>
<evidence type="ECO:0000313" key="3">
    <source>
        <dbReference type="EMBL" id="CAH2228966.1"/>
    </source>
</evidence>
<dbReference type="EMBL" id="CAKXAJ010024539">
    <property type="protein sequence ID" value="CAH2228966.1"/>
    <property type="molecule type" value="Genomic_DNA"/>
</dbReference>
<feature type="domain" description="NHR" evidence="2">
    <location>
        <begin position="1"/>
        <end position="78"/>
    </location>
</feature>
<dbReference type="Gene3D" id="2.60.120.920">
    <property type="match status" value="2"/>
</dbReference>
<dbReference type="InterPro" id="IPR006573">
    <property type="entry name" value="NHR_dom"/>
</dbReference>
<dbReference type="PANTHER" id="PTHR12429">
    <property type="entry name" value="NEURALIZED"/>
    <property type="match status" value="1"/>
</dbReference>
<dbReference type="OrthoDB" id="49113at2759"/>